<dbReference type="PANTHER" id="PTHR11527">
    <property type="entry name" value="HEAT-SHOCK PROTEIN 20 FAMILY MEMBER"/>
    <property type="match status" value="1"/>
</dbReference>
<evidence type="ECO:0000313" key="4">
    <source>
        <dbReference type="EMBL" id="RKP52146.1"/>
    </source>
</evidence>
<dbReference type="AlphaFoldDB" id="A0A494XTB0"/>
<feature type="domain" description="SHSP" evidence="3">
    <location>
        <begin position="28"/>
        <end position="139"/>
    </location>
</feature>
<evidence type="ECO:0000256" key="2">
    <source>
        <dbReference type="RuleBase" id="RU003616"/>
    </source>
</evidence>
<dbReference type="SUPFAM" id="SSF49764">
    <property type="entry name" value="HSP20-like chaperones"/>
    <property type="match status" value="1"/>
</dbReference>
<dbReference type="InterPro" id="IPR008978">
    <property type="entry name" value="HSP20-like_chaperone"/>
</dbReference>
<dbReference type="InterPro" id="IPR031107">
    <property type="entry name" value="Small_HSP"/>
</dbReference>
<protein>
    <submittedName>
        <fullName evidence="4">Hsp20/alpha crystallin family protein</fullName>
    </submittedName>
</protein>
<dbReference type="InterPro" id="IPR002068">
    <property type="entry name" value="A-crystallin/Hsp20_dom"/>
</dbReference>
<comment type="caution">
    <text evidence="4">The sequence shown here is derived from an EMBL/GenBank/DDBJ whole genome shotgun (WGS) entry which is preliminary data.</text>
</comment>
<evidence type="ECO:0000256" key="1">
    <source>
        <dbReference type="PROSITE-ProRule" id="PRU00285"/>
    </source>
</evidence>
<organism evidence="4 5">
    <name type="scientific">Trinickia fusca</name>
    <dbReference type="NCBI Taxonomy" id="2419777"/>
    <lineage>
        <taxon>Bacteria</taxon>
        <taxon>Pseudomonadati</taxon>
        <taxon>Pseudomonadota</taxon>
        <taxon>Betaproteobacteria</taxon>
        <taxon>Burkholderiales</taxon>
        <taxon>Burkholderiaceae</taxon>
        <taxon>Trinickia</taxon>
    </lineage>
</organism>
<gene>
    <name evidence="4" type="ORF">D7S89_00925</name>
</gene>
<dbReference type="Proteomes" id="UP000280434">
    <property type="component" value="Unassembled WGS sequence"/>
</dbReference>
<dbReference type="Pfam" id="PF00011">
    <property type="entry name" value="HSP20"/>
    <property type="match status" value="1"/>
</dbReference>
<dbReference type="RefSeq" id="WP_121274858.1">
    <property type="nucleotide sequence ID" value="NZ_RBZV01000001.1"/>
</dbReference>
<keyword evidence="5" id="KW-1185">Reference proteome</keyword>
<dbReference type="PROSITE" id="PS01031">
    <property type="entry name" value="SHSP"/>
    <property type="match status" value="1"/>
</dbReference>
<dbReference type="CDD" id="cd06464">
    <property type="entry name" value="ACD_sHsps-like"/>
    <property type="match status" value="1"/>
</dbReference>
<evidence type="ECO:0000313" key="5">
    <source>
        <dbReference type="Proteomes" id="UP000280434"/>
    </source>
</evidence>
<comment type="similarity">
    <text evidence="1 2">Belongs to the small heat shock protein (HSP20) family.</text>
</comment>
<dbReference type="Gene3D" id="2.60.40.790">
    <property type="match status" value="1"/>
</dbReference>
<dbReference type="EMBL" id="RBZV01000001">
    <property type="protein sequence ID" value="RKP52146.1"/>
    <property type="molecule type" value="Genomic_DNA"/>
</dbReference>
<proteinExistence type="inferred from homology"/>
<dbReference type="OrthoDB" id="9808910at2"/>
<sequence length="139" mass="15317">MSNLTRHDPFSVESIPDLFQGLFSPMRLLTPFADVKIDVTESDSAFTVRAELPGVDKKDIDVKIDGNVVSISAKAERSKALKEGERVIRSERYSGQLSRSFSLTCDIDDALATAKYLDGVLTLTLPKKTTASRKPLQID</sequence>
<name>A0A494XTB0_9BURK</name>
<accession>A0A494XTB0</accession>
<evidence type="ECO:0000259" key="3">
    <source>
        <dbReference type="PROSITE" id="PS01031"/>
    </source>
</evidence>
<reference evidence="4 5" key="1">
    <citation type="submission" date="2018-10" db="EMBL/GenBank/DDBJ databases">
        <title>Paraburkholderia sp. 7MK8-2, isolated from soil.</title>
        <authorList>
            <person name="Gao Z.-H."/>
            <person name="Qiu L.-H."/>
        </authorList>
    </citation>
    <scope>NUCLEOTIDE SEQUENCE [LARGE SCALE GENOMIC DNA]</scope>
    <source>
        <strain evidence="4 5">7MK8-2</strain>
    </source>
</reference>